<sequence>MATVDAVKKALESVILNPKYADYLAVVKAARNGAVYGAKVRFPHALVMIFLFRSGTVREKVALILRATKTHAQNLAKYATVYKLTMLALKNLGNTPGKEGVYDTFFAGLLGGYLVFGRRSRRGHISSVSKQIVVFVFARVCLSLAELSIKPSVGIIKDSALSKRIGHDAWPVFAALSWGSVMWLFRWYPETVQSGLRSSMDYIYVQKEHGHGDGSGGCRRGWHGRKRLDELNEPSGIGIVGFAMKPWRHLGARIPDVGEYECIFRPE</sequence>
<evidence type="ECO:0000313" key="2">
    <source>
        <dbReference type="Proteomes" id="UP000178912"/>
    </source>
</evidence>
<protein>
    <submittedName>
        <fullName evidence="1">Related to peroxisomal membrane protein 4</fullName>
    </submittedName>
</protein>
<dbReference type="PANTHER" id="PTHR15460">
    <property type="entry name" value="PEROXISOMAL MEMBRANE PROTEIN 4"/>
    <property type="match status" value="1"/>
</dbReference>
<dbReference type="EMBL" id="FJUX01000002">
    <property type="protein sequence ID" value="CZS89406.1"/>
    <property type="molecule type" value="Genomic_DNA"/>
</dbReference>
<dbReference type="GO" id="GO:0005778">
    <property type="term" value="C:peroxisomal membrane"/>
    <property type="evidence" value="ECO:0007669"/>
    <property type="project" value="TreeGrafter"/>
</dbReference>
<dbReference type="OrthoDB" id="39659at2759"/>
<evidence type="ECO:0000313" key="1">
    <source>
        <dbReference type="EMBL" id="CZS89406.1"/>
    </source>
</evidence>
<name>A0A1E1JU39_9HELO</name>
<dbReference type="InterPro" id="IPR019531">
    <property type="entry name" value="Pmp4"/>
</dbReference>
<organism evidence="1 2">
    <name type="scientific">Rhynchosporium agropyri</name>
    <dbReference type="NCBI Taxonomy" id="914238"/>
    <lineage>
        <taxon>Eukaryota</taxon>
        <taxon>Fungi</taxon>
        <taxon>Dikarya</taxon>
        <taxon>Ascomycota</taxon>
        <taxon>Pezizomycotina</taxon>
        <taxon>Leotiomycetes</taxon>
        <taxon>Helotiales</taxon>
        <taxon>Ploettnerulaceae</taxon>
        <taxon>Rhynchosporium</taxon>
    </lineage>
</organism>
<keyword evidence="2" id="KW-1185">Reference proteome</keyword>
<dbReference type="Proteomes" id="UP000178912">
    <property type="component" value="Unassembled WGS sequence"/>
</dbReference>
<proteinExistence type="predicted"/>
<gene>
    <name evidence="1" type="ORF">RAG0_00817</name>
</gene>
<dbReference type="AlphaFoldDB" id="A0A1E1JU39"/>
<dbReference type="Pfam" id="PF02466">
    <property type="entry name" value="Tim17"/>
    <property type="match status" value="1"/>
</dbReference>
<accession>A0A1E1JU39</accession>
<dbReference type="PANTHER" id="PTHR15460:SF3">
    <property type="entry name" value="PEROXISOMAL MEMBRANE PROTEIN 4"/>
    <property type="match status" value="1"/>
</dbReference>
<reference evidence="2" key="1">
    <citation type="submission" date="2016-03" db="EMBL/GenBank/DDBJ databases">
        <authorList>
            <person name="Guldener U."/>
        </authorList>
    </citation>
    <scope>NUCLEOTIDE SEQUENCE [LARGE SCALE GENOMIC DNA]</scope>
    <source>
        <strain evidence="2">04CH-RAC-A.6.1</strain>
    </source>
</reference>